<gene>
    <name evidence="2" type="ORF">IE077_004470</name>
</gene>
<dbReference type="Proteomes" id="UP000823046">
    <property type="component" value="Unassembled WGS sequence"/>
</dbReference>
<reference evidence="2 3" key="1">
    <citation type="journal article" date="2020" name="bioRxiv">
        <title>Metabolic contributions of an alphaproteobacterial endosymbiont in the apicomplexan Cardiosporidium cionae.</title>
        <authorList>
            <person name="Hunter E.S."/>
            <person name="Paight C.J."/>
            <person name="Lane C.E."/>
        </authorList>
    </citation>
    <scope>NUCLEOTIDE SEQUENCE [LARGE SCALE GENOMIC DNA]</scope>
    <source>
        <strain evidence="2">ESH_2018</strain>
    </source>
</reference>
<protein>
    <submittedName>
        <fullName evidence="2">Uncharacterized protein</fullName>
    </submittedName>
</protein>
<accession>A0ABQ7JFG2</accession>
<sequence>MHEERLGFLLVLLLGLLHGCGIYVTYSRNYSVELKIFLYVRSTTLSDIQEDLAARRFSESQRSSSPVSSIQASESFRNVPTDPKTFRSMVLRGNEGTRDPFRTQASSKKFETQISGQPHDTSFKSSPGLQAAFADLDPHDRQPVSQLAPTRPHHKGMHKGVMDEADISGYETT</sequence>
<proteinExistence type="predicted"/>
<dbReference type="EMBL" id="JADAQX010000030">
    <property type="protein sequence ID" value="KAF8822701.1"/>
    <property type="molecule type" value="Genomic_DNA"/>
</dbReference>
<organism evidence="2 3">
    <name type="scientific">Cardiosporidium cionae</name>
    <dbReference type="NCBI Taxonomy" id="476202"/>
    <lineage>
        <taxon>Eukaryota</taxon>
        <taxon>Sar</taxon>
        <taxon>Alveolata</taxon>
        <taxon>Apicomplexa</taxon>
        <taxon>Aconoidasida</taxon>
        <taxon>Nephromycida</taxon>
        <taxon>Cardiosporidium</taxon>
    </lineage>
</organism>
<feature type="region of interest" description="Disordered" evidence="1">
    <location>
        <begin position="56"/>
        <end position="173"/>
    </location>
</feature>
<evidence type="ECO:0000313" key="2">
    <source>
        <dbReference type="EMBL" id="KAF8822701.1"/>
    </source>
</evidence>
<comment type="caution">
    <text evidence="2">The sequence shown here is derived from an EMBL/GenBank/DDBJ whole genome shotgun (WGS) entry which is preliminary data.</text>
</comment>
<evidence type="ECO:0000256" key="1">
    <source>
        <dbReference type="SAM" id="MobiDB-lite"/>
    </source>
</evidence>
<evidence type="ECO:0000313" key="3">
    <source>
        <dbReference type="Proteomes" id="UP000823046"/>
    </source>
</evidence>
<feature type="compositionally biased region" description="Polar residues" evidence="1">
    <location>
        <begin position="103"/>
        <end position="128"/>
    </location>
</feature>
<name>A0ABQ7JFG2_9APIC</name>
<keyword evidence="3" id="KW-1185">Reference proteome</keyword>
<feature type="compositionally biased region" description="Low complexity" evidence="1">
    <location>
        <begin position="60"/>
        <end position="75"/>
    </location>
</feature>